<sequence>MASRRRQASDTLGIPRQADHRWAGTQEDPRQGRRAHDRGSEGGARAMKNLHLVFTNYEGFGWSIHSPQLPGLAAGRTTSTDIVNDTPEILRFAGASTDDVGAPNVYVHEEHARTDPYGNEYLIRMYGPPNGDASDREHLAGLAAGAVDDGIWTDAERAKQPLLSTEERLIIVALPTDTLGWIRDQMDSDDSATLIVAAPGVGANAVWNVPYSVPGFESNLGRDLVELGLSDTSTVDEMLRALLAADAAVPSKALPESTAFRRELTSV</sequence>
<feature type="region of interest" description="Disordered" evidence="1">
    <location>
        <begin position="1"/>
        <end position="44"/>
    </location>
</feature>
<comment type="caution">
    <text evidence="2">The sequence shown here is derived from an EMBL/GenBank/DDBJ whole genome shotgun (WGS) entry which is preliminary data.</text>
</comment>
<name>A0A834ICM9_RHYFE</name>
<feature type="compositionally biased region" description="Basic and acidic residues" evidence="1">
    <location>
        <begin position="17"/>
        <end position="31"/>
    </location>
</feature>
<keyword evidence="3" id="KW-1185">Reference proteome</keyword>
<dbReference type="Proteomes" id="UP000625711">
    <property type="component" value="Unassembled WGS sequence"/>
</dbReference>
<dbReference type="EMBL" id="JAACXV010008085">
    <property type="protein sequence ID" value="KAF7276183.1"/>
    <property type="molecule type" value="Genomic_DNA"/>
</dbReference>
<dbReference type="AlphaFoldDB" id="A0A834ICM9"/>
<accession>A0A834ICM9</accession>
<gene>
    <name evidence="2" type="ORF">GWI33_010840</name>
</gene>
<proteinExistence type="predicted"/>
<evidence type="ECO:0000313" key="2">
    <source>
        <dbReference type="EMBL" id="KAF7276183.1"/>
    </source>
</evidence>
<reference evidence="2" key="1">
    <citation type="submission" date="2020-08" db="EMBL/GenBank/DDBJ databases">
        <title>Genome sequencing and assembly of the red palm weevil Rhynchophorus ferrugineus.</title>
        <authorList>
            <person name="Dias G.B."/>
            <person name="Bergman C.M."/>
            <person name="Manee M."/>
        </authorList>
    </citation>
    <scope>NUCLEOTIDE SEQUENCE</scope>
    <source>
        <strain evidence="2">AA-2017</strain>
        <tissue evidence="2">Whole larva</tissue>
    </source>
</reference>
<evidence type="ECO:0000256" key="1">
    <source>
        <dbReference type="SAM" id="MobiDB-lite"/>
    </source>
</evidence>
<evidence type="ECO:0000313" key="3">
    <source>
        <dbReference type="Proteomes" id="UP000625711"/>
    </source>
</evidence>
<protein>
    <submittedName>
        <fullName evidence="2">Uncharacterized protein</fullName>
    </submittedName>
</protein>
<organism evidence="2 3">
    <name type="scientific">Rhynchophorus ferrugineus</name>
    <name type="common">Red palm weevil</name>
    <name type="synonym">Curculio ferrugineus</name>
    <dbReference type="NCBI Taxonomy" id="354439"/>
    <lineage>
        <taxon>Eukaryota</taxon>
        <taxon>Metazoa</taxon>
        <taxon>Ecdysozoa</taxon>
        <taxon>Arthropoda</taxon>
        <taxon>Hexapoda</taxon>
        <taxon>Insecta</taxon>
        <taxon>Pterygota</taxon>
        <taxon>Neoptera</taxon>
        <taxon>Endopterygota</taxon>
        <taxon>Coleoptera</taxon>
        <taxon>Polyphaga</taxon>
        <taxon>Cucujiformia</taxon>
        <taxon>Curculionidae</taxon>
        <taxon>Dryophthorinae</taxon>
        <taxon>Rhynchophorus</taxon>
    </lineage>
</organism>